<evidence type="ECO:0000313" key="2">
    <source>
        <dbReference type="Proteomes" id="UP001165085"/>
    </source>
</evidence>
<dbReference type="OrthoDB" id="10455021at2759"/>
<sequence length="426" mass="48128">MLTGEFEADSVLWAVENRIEGVEIEISREAVEKVFDGAAEKKDWKTIEGIKEHVEWEIWEGKIRTNVEPMIVTISLTVFGKEKVVKSMIDNGFAAEEIYSCCETALAPSVIVDLIIREMGWDGIDWNSKVFLTEGELLKHSIKYNEVKEWWKDIAKDMFTDNKIDGEYEKMVEWSEKGIFKGKFNNDERILSGTQTEWNVLDEVNTTQAIDLAVAVVMVSLKFGRRTYISSQGSVLGVNEVKERLARHGRKMSKGRTKSLMVKTFADFGEVHEAGVVVGGKEGVLVKFMGALLAAGFDEEEAKGVLKGDSGWIDVDREAGEGEEIALRILREEVLDVKDYYEFENQEEKIDVIVKFQRVWNVINGRKEALIREIKRASKLGAAKMCRACVNGEVDFEQDVMVEIAKKSLGVRVVTTAMAEMLLDDK</sequence>
<evidence type="ECO:0000313" key="1">
    <source>
        <dbReference type="EMBL" id="GMH57425.1"/>
    </source>
</evidence>
<accession>A0A9W7DX64</accession>
<comment type="caution">
    <text evidence="1">The sequence shown here is derived from an EMBL/GenBank/DDBJ whole genome shotgun (WGS) entry which is preliminary data.</text>
</comment>
<proteinExistence type="predicted"/>
<keyword evidence="2" id="KW-1185">Reference proteome</keyword>
<name>A0A9W7DX64_9STRA</name>
<dbReference type="EMBL" id="BRXY01000046">
    <property type="protein sequence ID" value="GMH57425.1"/>
    <property type="molecule type" value="Genomic_DNA"/>
</dbReference>
<protein>
    <submittedName>
        <fullName evidence="1">Uncharacterized protein</fullName>
    </submittedName>
</protein>
<dbReference type="AlphaFoldDB" id="A0A9W7DX64"/>
<organism evidence="1 2">
    <name type="scientific">Triparma strigata</name>
    <dbReference type="NCBI Taxonomy" id="1606541"/>
    <lineage>
        <taxon>Eukaryota</taxon>
        <taxon>Sar</taxon>
        <taxon>Stramenopiles</taxon>
        <taxon>Ochrophyta</taxon>
        <taxon>Bolidophyceae</taxon>
        <taxon>Parmales</taxon>
        <taxon>Triparmaceae</taxon>
        <taxon>Triparma</taxon>
    </lineage>
</organism>
<gene>
    <name evidence="1" type="ORF">TrST_g9627</name>
</gene>
<dbReference type="Proteomes" id="UP001165085">
    <property type="component" value="Unassembled WGS sequence"/>
</dbReference>
<reference evidence="2" key="1">
    <citation type="journal article" date="2023" name="Commun. Biol.">
        <title>Genome analysis of Parmales, the sister group of diatoms, reveals the evolutionary specialization of diatoms from phago-mixotrophs to photoautotrophs.</title>
        <authorList>
            <person name="Ban H."/>
            <person name="Sato S."/>
            <person name="Yoshikawa S."/>
            <person name="Yamada K."/>
            <person name="Nakamura Y."/>
            <person name="Ichinomiya M."/>
            <person name="Sato N."/>
            <person name="Blanc-Mathieu R."/>
            <person name="Endo H."/>
            <person name="Kuwata A."/>
            <person name="Ogata H."/>
        </authorList>
    </citation>
    <scope>NUCLEOTIDE SEQUENCE [LARGE SCALE GENOMIC DNA]</scope>
    <source>
        <strain evidence="2">NIES 3701</strain>
    </source>
</reference>